<reference evidence="5 6" key="1">
    <citation type="journal article" date="1998" name="Science">
        <title>Genome sequence of the nematode C. elegans: a platform for investigating biology.</title>
        <authorList>
            <consortium name="The C. elegans sequencing consortium"/>
            <person name="Sulson J.E."/>
            <person name="Waterston R."/>
        </authorList>
    </citation>
    <scope>NUCLEOTIDE SEQUENCE [LARGE SCALE GENOMIC DNA]</scope>
    <source>
        <strain evidence="5 6">Bristol N2</strain>
    </source>
</reference>
<feature type="region of interest" description="Disordered" evidence="2">
    <location>
        <begin position="126"/>
        <end position="210"/>
    </location>
</feature>
<dbReference type="GO" id="GO:0005770">
    <property type="term" value="C:late endosome"/>
    <property type="evidence" value="ECO:0000314"/>
    <property type="project" value="WormBase"/>
</dbReference>
<dbReference type="FunFam" id="1.10.472.80:FF:000090">
    <property type="entry name" value="TBC (Tre-2/Bub2/Cdc16) domain family"/>
    <property type="match status" value="1"/>
</dbReference>
<dbReference type="InterPro" id="IPR000195">
    <property type="entry name" value="Rab-GAP-TBC_dom"/>
</dbReference>
<dbReference type="SUPFAM" id="SSF50729">
    <property type="entry name" value="PH domain-like"/>
    <property type="match status" value="1"/>
</dbReference>
<dbReference type="PROSITE" id="PS50003">
    <property type="entry name" value="PH_DOMAIN"/>
    <property type="match status" value="1"/>
</dbReference>
<dbReference type="KEGG" id="cel:CELE_ZK1248.10"/>
<dbReference type="Pfam" id="PF00169">
    <property type="entry name" value="PH"/>
    <property type="match status" value="1"/>
</dbReference>
<evidence type="ECO:0000256" key="2">
    <source>
        <dbReference type="SAM" id="MobiDB-lite"/>
    </source>
</evidence>
<dbReference type="STRING" id="6239.ZK1248.10.2"/>
<dbReference type="Reactome" id="R-CEL-8854214">
    <property type="pathway name" value="TBC/RABGAPs"/>
</dbReference>
<proteinExistence type="evidence at protein level"/>
<name>Q23419_CAEEL</name>
<dbReference type="RefSeq" id="NP_495156.1">
    <property type="nucleotide sequence ID" value="NM_062755.9"/>
</dbReference>
<feature type="coiled-coil region" evidence="1">
    <location>
        <begin position="286"/>
        <end position="320"/>
    </location>
</feature>
<evidence type="ECO:0000256" key="1">
    <source>
        <dbReference type="SAM" id="Coils"/>
    </source>
</evidence>
<dbReference type="FunFam" id="1.10.8.270:FF:000052">
    <property type="entry name" value="Predicted protein"/>
    <property type="match status" value="1"/>
</dbReference>
<dbReference type="GeneID" id="173986"/>
<sequence length="908" mass="103343">MSAAPGTISPPARELKTSAICGYLHRIEVRSIGLITRRRYWFALCDSTPYLYWYKDSDDIKCIGRVSLSGAAFTYDPREKGRFEIHSNNEVIALECSSDKQRNEWMKALQSTRKRSWKATKSKSDSSLDISSLTGRNSSSVLEECSSPSPVPPPRSPKPKKRTQFLTEEETDAETSSDVPHSSEETAEVVEDTDNTKIPAEGSATEWYLNPNGQLNERSLQMPKTIESPETVLKRLADQSIEAPFRAIRRNLSTWSRSRQNTSDEPVVGSRKGTVSSVDLTPEEKVIELSDKVSSLEEVVDSLRAALLLAQRNNEALQKIEDMGDNKEEMREYILEKERQVTELHISNSMNARRVRDLEDQNVRLEDTINDLQQSVEAFRESLRTKEELILRMCEEENREDLLGSISERSSNIPADANGLVSDVEVPEGILVDVSSVDCEEATRKVLDEENVRDIGELQDLVEGYRTQNQFLNAEIVQLHAITQSLEDREKKLIRQNFDLEACYYQLKSRYLMVLNHFKSPTKPGKIMEPGVLKELLEESARTPRESQQNLTDQLGFYKKDDFSESDDLLDTATFYMKKAGDVVEATKLEQSEEYMKWLQSWDAFLVNNTVSRQTAIMSSPDLKTLIRTGVPPAYRGRVWKIIVTHWVKDKQAELGNGYYQSMLRKAGTKKQDGSYDAAIKQIDLDLARTLPTNKLFDEPDSANIEKLRNVLYAFRYHNSHVGYCQGLNRLAAIALLNLDEQDSFWFLVACVEHLQPEGYYTSSLIGAVADQKVLRDLVAEKLPKLAAHLRALEVDLSLFALSWFLTCFVDVLPHSIYLTIFDAFLYEGNKVLFRFALALFKICEPHVLQCKTIGTVHQCLSKAQEHIIDFKSLAQVAFNELNPFPQKTIETKRQLYLTQLKDTGHCM</sequence>
<feature type="compositionally biased region" description="Low complexity" evidence="2">
    <location>
        <begin position="126"/>
        <end position="148"/>
    </location>
</feature>
<evidence type="ECO:0000313" key="5">
    <source>
        <dbReference type="EMBL" id="CCD72509.1"/>
    </source>
</evidence>
<dbReference type="IntAct" id="Q23419">
    <property type="interactions" value="2"/>
</dbReference>
<dbReference type="GO" id="GO:2000643">
    <property type="term" value="P:positive regulation of early endosome to late endosome transport"/>
    <property type="evidence" value="ECO:0000315"/>
    <property type="project" value="UniProtKB"/>
</dbReference>
<protein>
    <submittedName>
        <fullName evidence="5">PH domain-containing protein</fullName>
    </submittedName>
</protein>
<dbReference type="InterPro" id="IPR035969">
    <property type="entry name" value="Rab-GAP_TBC_sf"/>
</dbReference>
<dbReference type="GO" id="GO:0098981">
    <property type="term" value="C:cholinergic synapse"/>
    <property type="evidence" value="ECO:0000314"/>
    <property type="project" value="SynGO"/>
</dbReference>
<dbReference type="AlphaFoldDB" id="Q23419"/>
<dbReference type="SUPFAM" id="SSF47923">
    <property type="entry name" value="Ypt/Rab-GAP domain of gyp1p"/>
    <property type="match status" value="2"/>
</dbReference>
<dbReference type="PANTHER" id="PTHR47219">
    <property type="entry name" value="RAB GTPASE-ACTIVATING PROTEIN 1-LIKE"/>
    <property type="match status" value="1"/>
</dbReference>
<dbReference type="SMART" id="SM00233">
    <property type="entry name" value="PH"/>
    <property type="match status" value="1"/>
</dbReference>
<keyword evidence="6" id="KW-1185">Reference proteome</keyword>
<dbReference type="PhylomeDB" id="Q23419"/>
<dbReference type="FunCoup" id="Q23419">
    <property type="interactions" value="804"/>
</dbReference>
<dbReference type="WormBase" id="ZK1248.10">
    <property type="protein sequence ID" value="CE29155"/>
    <property type="gene ID" value="WBGene00022880"/>
    <property type="gene designation" value="tbc-2"/>
</dbReference>
<dbReference type="OrthoDB" id="294251at2759"/>
<dbReference type="OMA" id="RWEFCNT"/>
<dbReference type="PeptideAtlas" id="Q23419"/>
<keyword evidence="1" id="KW-0175">Coiled coil</keyword>
<dbReference type="Pfam" id="PF00566">
    <property type="entry name" value="RabGAP-TBC"/>
    <property type="match status" value="1"/>
</dbReference>
<dbReference type="InterPro" id="IPR001849">
    <property type="entry name" value="PH_domain"/>
</dbReference>
<dbReference type="AGR" id="WB:WBGene00022880"/>
<dbReference type="CTD" id="173986"/>
<dbReference type="Proteomes" id="UP000001940">
    <property type="component" value="Chromosome II"/>
</dbReference>
<dbReference type="PROSITE" id="PS50086">
    <property type="entry name" value="TBC_RABGAP"/>
    <property type="match status" value="1"/>
</dbReference>
<dbReference type="eggNOG" id="KOG2058">
    <property type="taxonomic scope" value="Eukaryota"/>
</dbReference>
<dbReference type="HOGENOM" id="CLU_011278_0_0_1"/>
<dbReference type="Gene3D" id="1.10.472.80">
    <property type="entry name" value="Ypt/Rab-GAP domain of gyp1p, domain 3"/>
    <property type="match status" value="1"/>
</dbReference>
<dbReference type="Gene3D" id="1.10.8.270">
    <property type="entry name" value="putative rabgap domain of human tbc1 domain family member 14 like domains"/>
    <property type="match status" value="1"/>
</dbReference>
<evidence type="ECO:0000259" key="4">
    <source>
        <dbReference type="PROSITE" id="PS50086"/>
    </source>
</evidence>
<dbReference type="GO" id="GO:0005096">
    <property type="term" value="F:GTPase activator activity"/>
    <property type="evidence" value="ECO:0000314"/>
    <property type="project" value="WormBase"/>
</dbReference>
<dbReference type="InterPro" id="IPR011993">
    <property type="entry name" value="PH-like_dom_sf"/>
</dbReference>
<dbReference type="Gene3D" id="2.30.29.30">
    <property type="entry name" value="Pleckstrin-homology domain (PH domain)/Phosphotyrosine-binding domain (PTB)"/>
    <property type="match status" value="1"/>
</dbReference>
<dbReference type="GO" id="GO:0005737">
    <property type="term" value="C:cytoplasm"/>
    <property type="evidence" value="ECO:0000318"/>
    <property type="project" value="GO_Central"/>
</dbReference>
<gene>
    <name evidence="5 7" type="primary">tbc-2</name>
    <name evidence="5" type="ORF">CELE_ZK1248.10</name>
    <name evidence="7" type="ORF">ZK1248.10</name>
</gene>
<dbReference type="PIR" id="T34491">
    <property type="entry name" value="T34491"/>
</dbReference>
<feature type="domain" description="PH" evidence="3">
    <location>
        <begin position="17"/>
        <end position="114"/>
    </location>
</feature>
<dbReference type="GO" id="GO:0098793">
    <property type="term" value="C:presynapse"/>
    <property type="evidence" value="ECO:0007669"/>
    <property type="project" value="GOC"/>
</dbReference>
<accession>Q23419</accession>
<organism evidence="5 6">
    <name type="scientific">Caenorhabditis elegans</name>
    <dbReference type="NCBI Taxonomy" id="6239"/>
    <lineage>
        <taxon>Eukaryota</taxon>
        <taxon>Metazoa</taxon>
        <taxon>Ecdysozoa</taxon>
        <taxon>Nematoda</taxon>
        <taxon>Chromadorea</taxon>
        <taxon>Rhabditida</taxon>
        <taxon>Rhabditina</taxon>
        <taxon>Rhabditomorpha</taxon>
        <taxon>Rhabditoidea</taxon>
        <taxon>Rhabditidae</taxon>
        <taxon>Peloderinae</taxon>
        <taxon>Caenorhabditis</taxon>
    </lineage>
</organism>
<dbReference type="CDD" id="cd01265">
    <property type="entry name" value="PH_TBC1D2A"/>
    <property type="match status" value="1"/>
</dbReference>
<dbReference type="Bgee" id="WBGene00022880">
    <property type="expression patterns" value="Expressed in germ line (C elegans) and 4 other cell types or tissues"/>
</dbReference>
<keyword evidence="8" id="KW-1267">Proteomics identification</keyword>
<dbReference type="EMBL" id="BX284602">
    <property type="protein sequence ID" value="CCD72509.1"/>
    <property type="molecule type" value="Genomic_DNA"/>
</dbReference>
<feature type="coiled-coil region" evidence="1">
    <location>
        <begin position="355"/>
        <end position="389"/>
    </location>
</feature>
<dbReference type="SMART" id="SM00164">
    <property type="entry name" value="TBC"/>
    <property type="match status" value="1"/>
</dbReference>
<evidence type="ECO:0000259" key="3">
    <source>
        <dbReference type="PROSITE" id="PS50003"/>
    </source>
</evidence>
<dbReference type="PaxDb" id="6239-ZK1248.10"/>
<dbReference type="UCSC" id="ZK1248.10">
    <property type="organism name" value="c. elegans"/>
</dbReference>
<evidence type="ECO:0000313" key="7">
    <source>
        <dbReference type="WormBase" id="ZK1248.10"/>
    </source>
</evidence>
<dbReference type="InterPro" id="IPR050302">
    <property type="entry name" value="Rab_GAP_TBC_domain"/>
</dbReference>
<feature type="region of interest" description="Disordered" evidence="2">
    <location>
        <begin position="256"/>
        <end position="275"/>
    </location>
</feature>
<dbReference type="FunFam" id="2.30.29.30:FF:000558">
    <property type="entry name" value="TBC (Tre-2/Bub2/Cdc16) domain family"/>
    <property type="match status" value="1"/>
</dbReference>
<dbReference type="GO" id="GO:0005886">
    <property type="term" value="C:plasma membrane"/>
    <property type="evidence" value="ECO:0000318"/>
    <property type="project" value="GO_Central"/>
</dbReference>
<evidence type="ECO:0000313" key="6">
    <source>
        <dbReference type="Proteomes" id="UP000001940"/>
    </source>
</evidence>
<dbReference type="InParanoid" id="Q23419"/>
<dbReference type="DIP" id="DIP-26274N"/>
<dbReference type="PANTHER" id="PTHR47219:SF20">
    <property type="entry name" value="TBC1 DOMAIN FAMILY MEMBER 2B"/>
    <property type="match status" value="1"/>
</dbReference>
<dbReference type="GO" id="GO:0099161">
    <property type="term" value="P:regulation of presynaptic dense core granule exocytosis"/>
    <property type="evidence" value="ECO:0000314"/>
    <property type="project" value="SynGO"/>
</dbReference>
<feature type="domain" description="Rab-GAP TBC" evidence="4">
    <location>
        <begin position="630"/>
        <end position="829"/>
    </location>
</feature>
<dbReference type="SMR" id="Q23419"/>
<evidence type="ECO:0007829" key="8">
    <source>
        <dbReference type="PeptideAtlas" id="Q23419"/>
    </source>
</evidence>